<feature type="region of interest" description="Disordered" evidence="7">
    <location>
        <begin position="490"/>
        <end position="518"/>
    </location>
</feature>
<dbReference type="PANTHER" id="PTHR12241">
    <property type="entry name" value="TUBULIN POLYGLUTAMYLASE"/>
    <property type="match status" value="1"/>
</dbReference>
<dbReference type="GO" id="GO:0051260">
    <property type="term" value="P:protein homooligomerization"/>
    <property type="evidence" value="ECO:0007669"/>
    <property type="project" value="InterPro"/>
</dbReference>
<reference evidence="10" key="1">
    <citation type="submission" date="2022-11" db="UniProtKB">
        <authorList>
            <consortium name="WormBaseParasite"/>
        </authorList>
    </citation>
    <scope>IDENTIFICATION</scope>
</reference>
<comment type="similarity">
    <text evidence="1">Belongs to the tubulin--tyrosine ligase family.</text>
</comment>
<dbReference type="SUPFAM" id="SSF54695">
    <property type="entry name" value="POZ domain"/>
    <property type="match status" value="1"/>
</dbReference>
<protein>
    <recommendedName>
        <fullName evidence="5">Tubulin--tyrosine ligase-like protein 5</fullName>
    </recommendedName>
</protein>
<dbReference type="InterPro" id="IPR011333">
    <property type="entry name" value="SKP1/BTB/POZ_sf"/>
</dbReference>
<evidence type="ECO:0000256" key="4">
    <source>
        <dbReference type="ARBA" id="ARBA00022840"/>
    </source>
</evidence>
<comment type="catalytic activity">
    <reaction evidence="6">
        <text>L-glutamyl-[protein] + L-glutamate + ATP = gamma-L-glutamyl-L-glutamyl-[protein] + ADP + phosphate + H(+)</text>
        <dbReference type="Rhea" id="RHEA:60144"/>
        <dbReference type="Rhea" id="RHEA-COMP:10208"/>
        <dbReference type="Rhea" id="RHEA-COMP:15517"/>
        <dbReference type="ChEBI" id="CHEBI:15378"/>
        <dbReference type="ChEBI" id="CHEBI:29973"/>
        <dbReference type="ChEBI" id="CHEBI:29985"/>
        <dbReference type="ChEBI" id="CHEBI:30616"/>
        <dbReference type="ChEBI" id="CHEBI:43474"/>
        <dbReference type="ChEBI" id="CHEBI:143622"/>
        <dbReference type="ChEBI" id="CHEBI:456216"/>
    </reaction>
    <physiologicalReaction direction="left-to-right" evidence="6">
        <dbReference type="Rhea" id="RHEA:60145"/>
    </physiologicalReaction>
</comment>
<dbReference type="Proteomes" id="UP000887560">
    <property type="component" value="Unplaced"/>
</dbReference>
<evidence type="ECO:0000259" key="8">
    <source>
        <dbReference type="Pfam" id="PF02214"/>
    </source>
</evidence>
<keyword evidence="9" id="KW-1185">Reference proteome</keyword>
<name>A0A915NR03_9BILA</name>
<sequence length="1025" mass="117104">MDFGTKTLNSVSIASDFASTLNGGKDPYLMTFDPIAFRYIGRRVVGSSTQRKFTKFGEDFNLCFKLIKSDSKLVKSLLFSYGFLQCSSKNLHCNLIWTNTHLSTNSMRQLKSWQRMNHFPRSWMLTKKDCLYENVNRAGALYGQEYFNFVSFIPDFFCTPLNDKNSTKLVNCCKEIENGKQSPYIVKPAGGSFGKGIFFLSRAEEVYSIDNSQKLVISRYIERPLLINGLKWDLRIYVLVTSFYPLIVYMYSDGLARFAVHTYKDGKTNFDDLNQHLTNYVLNKTSEYFIRNNDCSVEDMGHKWTLGALLRHLEEHSGIDTELLMVRIEDIVIKSLLSIQPRVAAMCRKLNLHPKCCFELFGFDILVDEHLKPWLLEINLSPSLSCDSPLDTLLKTHLFCDVLNVASIPLVNDKNMENECYYSDEEDELIDEGSKRRKKQSNDEKLDNGNEQDLKIFFHPQTPSTSSLLSTSSVNHFVTLKDDDEDVLQQCSSSKNEKEKSKQLPRASKIKRMQTPQKVTFSSERMSALYLERVELLFEKLKLENKRRGHFNRIFPRRTTWRMYGSILEDCGQEQWDKALHTLLSAEYNQDTTPPKLTMYDVQLTHEQLMDAEKYPKRELLDPSVSNIALAEALEESECYKKKKVYTTASSSGDFRPYPSALPKLRPSARRRTKSQCLADELKQEKLEKKKEEMAAAATTAASSDLNISSNSPTAPLLELDPNLPSLSLLKENEGNKYVTINENQKINNRGSQRVYQRHNFRQRQRQQSCADLFNFALMNSTNSRQSPATLPLMDSDNSEVPRTTTMESWPSIPHKTASSSTTPNGDLKQEQKASSASFPSVALSSNNIKKTSKCVAIKVDDDEENRKQNSEDDEHDDDVEPLKKCGSGLQLRLNVGGRSAQLSLAKIRQCSDRSRLAVFAEKDHSQRLLDCDAFLFETNEYYFERSAAVFEHILDYYICGRMHRPVDICPMRWRDEIEYWRIPITALADCCRIVDALTPSCKRIGGGGGFASSPSPLSLDNVCF</sequence>
<feature type="compositionally biased region" description="Polar residues" evidence="7">
    <location>
        <begin position="799"/>
        <end position="809"/>
    </location>
</feature>
<dbReference type="GO" id="GO:0070740">
    <property type="term" value="F:tubulin-glutamic acid ligase activity"/>
    <property type="evidence" value="ECO:0007669"/>
    <property type="project" value="TreeGrafter"/>
</dbReference>
<keyword evidence="2" id="KW-0436">Ligase</keyword>
<evidence type="ECO:0000256" key="6">
    <source>
        <dbReference type="ARBA" id="ARBA00049274"/>
    </source>
</evidence>
<dbReference type="GO" id="GO:0015631">
    <property type="term" value="F:tubulin binding"/>
    <property type="evidence" value="ECO:0007669"/>
    <property type="project" value="TreeGrafter"/>
</dbReference>
<evidence type="ECO:0000256" key="7">
    <source>
        <dbReference type="SAM" id="MobiDB-lite"/>
    </source>
</evidence>
<feature type="region of interest" description="Disordered" evidence="7">
    <location>
        <begin position="649"/>
        <end position="675"/>
    </location>
</feature>
<dbReference type="GO" id="GO:0000226">
    <property type="term" value="P:microtubule cytoskeleton organization"/>
    <property type="evidence" value="ECO:0007669"/>
    <property type="project" value="TreeGrafter"/>
</dbReference>
<dbReference type="PRINTS" id="PR01498">
    <property type="entry name" value="SHAWCHANNEL"/>
</dbReference>
<dbReference type="Gene3D" id="3.30.710.10">
    <property type="entry name" value="Potassium Channel Kv1.1, Chain A"/>
    <property type="match status" value="1"/>
</dbReference>
<evidence type="ECO:0000256" key="2">
    <source>
        <dbReference type="ARBA" id="ARBA00022598"/>
    </source>
</evidence>
<dbReference type="CDD" id="cd18317">
    <property type="entry name" value="BTB_POZ_Kv"/>
    <property type="match status" value="1"/>
</dbReference>
<feature type="domain" description="Potassium channel tetramerisation-type BTB" evidence="8">
    <location>
        <begin position="892"/>
        <end position="991"/>
    </location>
</feature>
<dbReference type="Gene3D" id="3.30.470.20">
    <property type="entry name" value="ATP-grasp fold, B domain"/>
    <property type="match status" value="1"/>
</dbReference>
<dbReference type="InterPro" id="IPR003131">
    <property type="entry name" value="T1-type_BTB"/>
</dbReference>
<evidence type="ECO:0000256" key="1">
    <source>
        <dbReference type="ARBA" id="ARBA00006820"/>
    </source>
</evidence>
<keyword evidence="3" id="KW-0547">Nucleotide-binding</keyword>
<dbReference type="InterPro" id="IPR004344">
    <property type="entry name" value="TTL/TTLL_fam"/>
</dbReference>
<dbReference type="PROSITE" id="PS51221">
    <property type="entry name" value="TTL"/>
    <property type="match status" value="1"/>
</dbReference>
<accession>A0A915NR03</accession>
<dbReference type="PANTHER" id="PTHR12241:SF145">
    <property type="entry name" value="TUBULIN POLYGLUTAMYLASE TTLL5"/>
    <property type="match status" value="1"/>
</dbReference>
<dbReference type="InterPro" id="IPR003974">
    <property type="entry name" value="K_chnl_volt-dep_Kv3"/>
</dbReference>
<feature type="region of interest" description="Disordered" evidence="7">
    <location>
        <begin position="861"/>
        <end position="882"/>
    </location>
</feature>
<evidence type="ECO:0000256" key="3">
    <source>
        <dbReference type="ARBA" id="ARBA00022741"/>
    </source>
</evidence>
<proteinExistence type="inferred from homology"/>
<dbReference type="GO" id="GO:0005249">
    <property type="term" value="F:voltage-gated potassium channel activity"/>
    <property type="evidence" value="ECO:0007669"/>
    <property type="project" value="InterPro"/>
</dbReference>
<dbReference type="GO" id="GO:0036064">
    <property type="term" value="C:ciliary basal body"/>
    <property type="evidence" value="ECO:0007669"/>
    <property type="project" value="TreeGrafter"/>
</dbReference>
<keyword evidence="4" id="KW-0067">ATP-binding</keyword>
<dbReference type="WBParaSite" id="scf7180000419472.g3803">
    <property type="protein sequence ID" value="scf7180000419472.g3803"/>
    <property type="gene ID" value="scf7180000419472.g3803"/>
</dbReference>
<dbReference type="SUPFAM" id="SSF56059">
    <property type="entry name" value="Glutathione synthetase ATP-binding domain-like"/>
    <property type="match status" value="1"/>
</dbReference>
<dbReference type="GO" id="GO:0008076">
    <property type="term" value="C:voltage-gated potassium channel complex"/>
    <property type="evidence" value="ECO:0007669"/>
    <property type="project" value="InterPro"/>
</dbReference>
<dbReference type="Pfam" id="PF03133">
    <property type="entry name" value="TTL"/>
    <property type="match status" value="1"/>
</dbReference>
<evidence type="ECO:0000313" key="10">
    <source>
        <dbReference type="WBParaSite" id="scf7180000419472.g3803"/>
    </source>
</evidence>
<organism evidence="9 10">
    <name type="scientific">Meloidogyne floridensis</name>
    <dbReference type="NCBI Taxonomy" id="298350"/>
    <lineage>
        <taxon>Eukaryota</taxon>
        <taxon>Metazoa</taxon>
        <taxon>Ecdysozoa</taxon>
        <taxon>Nematoda</taxon>
        <taxon>Chromadorea</taxon>
        <taxon>Rhabditida</taxon>
        <taxon>Tylenchina</taxon>
        <taxon>Tylenchomorpha</taxon>
        <taxon>Tylenchoidea</taxon>
        <taxon>Meloidogynidae</taxon>
        <taxon>Meloidogyninae</taxon>
        <taxon>Meloidogyne</taxon>
    </lineage>
</organism>
<dbReference type="AlphaFoldDB" id="A0A915NR03"/>
<evidence type="ECO:0000256" key="5">
    <source>
        <dbReference type="ARBA" id="ARBA00041448"/>
    </source>
</evidence>
<dbReference type="GO" id="GO:0005524">
    <property type="term" value="F:ATP binding"/>
    <property type="evidence" value="ECO:0007669"/>
    <property type="project" value="UniProtKB-KW"/>
</dbReference>
<evidence type="ECO:0000313" key="9">
    <source>
        <dbReference type="Proteomes" id="UP000887560"/>
    </source>
</evidence>
<feature type="region of interest" description="Disordered" evidence="7">
    <location>
        <begin position="784"/>
        <end position="842"/>
    </location>
</feature>
<dbReference type="Pfam" id="PF02214">
    <property type="entry name" value="BTB_2"/>
    <property type="match status" value="1"/>
</dbReference>
<dbReference type="GO" id="GO:0019098">
    <property type="term" value="P:reproductive behavior"/>
    <property type="evidence" value="ECO:0007669"/>
    <property type="project" value="UniProtKB-ARBA"/>
</dbReference>